<evidence type="ECO:0000259" key="9">
    <source>
        <dbReference type="PROSITE" id="PS50862"/>
    </source>
</evidence>
<dbReference type="PANTHER" id="PTHR30073:SF5">
    <property type="entry name" value="ASPARTATE--AMMONIA LIGASE"/>
    <property type="match status" value="1"/>
</dbReference>
<dbReference type="Proteomes" id="UP000309170">
    <property type="component" value="Unassembled WGS sequence"/>
</dbReference>
<accession>A0A9X9ETX2</accession>
<organism evidence="10 11">
    <name type="scientific">Peribacillus simplex</name>
    <dbReference type="NCBI Taxonomy" id="1478"/>
    <lineage>
        <taxon>Bacteria</taxon>
        <taxon>Bacillati</taxon>
        <taxon>Bacillota</taxon>
        <taxon>Bacilli</taxon>
        <taxon>Bacillales</taxon>
        <taxon>Bacillaceae</taxon>
        <taxon>Peribacillus</taxon>
    </lineage>
</organism>
<evidence type="ECO:0000313" key="11">
    <source>
        <dbReference type="Proteomes" id="UP000309170"/>
    </source>
</evidence>
<dbReference type="GO" id="GO:0070981">
    <property type="term" value="P:L-asparagine biosynthetic process"/>
    <property type="evidence" value="ECO:0007669"/>
    <property type="project" value="UniProtKB-UniRule"/>
</dbReference>
<dbReference type="GO" id="GO:0016740">
    <property type="term" value="F:transferase activity"/>
    <property type="evidence" value="ECO:0007669"/>
    <property type="project" value="UniProtKB-ARBA"/>
</dbReference>
<gene>
    <name evidence="7" type="primary">asnA</name>
    <name evidence="10" type="ORF">FC678_04175</name>
</gene>
<evidence type="ECO:0000256" key="4">
    <source>
        <dbReference type="ARBA" id="ARBA00022741"/>
    </source>
</evidence>
<dbReference type="EMBL" id="SZNT01000044">
    <property type="protein sequence ID" value="TKH14645.1"/>
    <property type="molecule type" value="Genomic_DNA"/>
</dbReference>
<evidence type="ECO:0000313" key="10">
    <source>
        <dbReference type="EMBL" id="TKH14645.1"/>
    </source>
</evidence>
<feature type="domain" description="Aminoacyl-transfer RNA synthetases class-II family profile" evidence="9">
    <location>
        <begin position="101"/>
        <end position="322"/>
    </location>
</feature>
<sequence length="336" mass="38862">MPELSMPNKYKTILDIMHTDIAINEIKNHFEEGISNALNLIKVSAPIILNEDNGINDNLNGVERILTFEALDIKNKQIEVVQSLAKWKRITLSRYGLACDEGIYTNMNAIRRDEKLDHLHSLFVDQWDWEKVITKEQRNVDTLKSEVKKIYRAIKSTERYMFEFHHLLKPVLPDDIHFITTQELEDLYPNLTSKERENVIAKKYSAIFIMKIGGELQSGEKHDGRSPDYDDWDLNGDIVLWNPLLECAFEVSSMGIRVDEKSLLKQLRLSKNENRKVLDYHKAVLEGKLPYSIGGGIGQSRLCMFLLKKAHIGEVQVSVWNDQILNDCKKRNIILL</sequence>
<dbReference type="PROSITE" id="PS50862">
    <property type="entry name" value="AA_TRNA_LIGASE_II"/>
    <property type="match status" value="1"/>
</dbReference>
<evidence type="ECO:0000256" key="2">
    <source>
        <dbReference type="ARBA" id="ARBA00022598"/>
    </source>
</evidence>
<keyword evidence="4 7" id="KW-0547">Nucleotide-binding</keyword>
<keyword evidence="6 7" id="KW-0061">Asparagine biosynthesis</keyword>
<evidence type="ECO:0000256" key="8">
    <source>
        <dbReference type="NCBIfam" id="TIGR00669"/>
    </source>
</evidence>
<evidence type="ECO:0000256" key="6">
    <source>
        <dbReference type="ARBA" id="ARBA00022888"/>
    </source>
</evidence>
<reference evidence="10 11" key="1">
    <citation type="journal article" date="2019" name="Environ. Microbiol.">
        <title>An active ?-lactamase is a part of an orchestrated cell wall stress resistance network of Bacillus subtilis and related rhizosphere species.</title>
        <authorList>
            <person name="Bucher T."/>
            <person name="Keren-Paz A."/>
            <person name="Hausser J."/>
            <person name="Olender T."/>
            <person name="Cytryn E."/>
            <person name="Kolodkin-Gal I."/>
        </authorList>
    </citation>
    <scope>NUCLEOTIDE SEQUENCE [LARGE SCALE GENOMIC DNA]</scope>
    <source>
        <strain evidence="10 11">I4</strain>
    </source>
</reference>
<dbReference type="HAMAP" id="MF_00555">
    <property type="entry name" value="AsnA"/>
    <property type="match status" value="1"/>
</dbReference>
<keyword evidence="5 7" id="KW-0067">ATP-binding</keyword>
<keyword evidence="3 7" id="KW-0028">Amino-acid biosynthesis</keyword>
<dbReference type="AlphaFoldDB" id="A0A9X9ETX2"/>
<dbReference type="GO" id="GO:0005524">
    <property type="term" value="F:ATP binding"/>
    <property type="evidence" value="ECO:0007669"/>
    <property type="project" value="UniProtKB-UniRule"/>
</dbReference>
<comment type="similarity">
    <text evidence="7">Belongs to the class-II aminoacyl-tRNA synthetase family. AsnA subfamily.</text>
</comment>
<dbReference type="GO" id="GO:0140096">
    <property type="term" value="F:catalytic activity, acting on a protein"/>
    <property type="evidence" value="ECO:0007669"/>
    <property type="project" value="UniProtKB-ARBA"/>
</dbReference>
<dbReference type="SUPFAM" id="SSF55681">
    <property type="entry name" value="Class II aaRS and biotin synthetases"/>
    <property type="match status" value="1"/>
</dbReference>
<comment type="subcellular location">
    <subcellularLocation>
        <location evidence="7">Cytoplasm</location>
    </subcellularLocation>
</comment>
<dbReference type="InterPro" id="IPR045864">
    <property type="entry name" value="aa-tRNA-synth_II/BPL/LPL"/>
</dbReference>
<comment type="pathway">
    <text evidence="7">Amino-acid biosynthesis; L-asparagine biosynthesis; L-asparagine from L-aspartate (ammonia route): step 1/1.</text>
</comment>
<dbReference type="PIRSF" id="PIRSF001555">
    <property type="entry name" value="Asp_ammon_ligase"/>
    <property type="match status" value="1"/>
</dbReference>
<dbReference type="Gene3D" id="3.30.930.10">
    <property type="entry name" value="Bira Bifunctional Protein, Domain 2"/>
    <property type="match status" value="1"/>
</dbReference>
<comment type="caution">
    <text evidence="10">The sequence shown here is derived from an EMBL/GenBank/DDBJ whole genome shotgun (WGS) entry which is preliminary data.</text>
</comment>
<comment type="catalytic activity">
    <reaction evidence="7">
        <text>L-aspartate + NH4(+) + ATP = L-asparagine + AMP + diphosphate + H(+)</text>
        <dbReference type="Rhea" id="RHEA:11372"/>
        <dbReference type="ChEBI" id="CHEBI:15378"/>
        <dbReference type="ChEBI" id="CHEBI:28938"/>
        <dbReference type="ChEBI" id="CHEBI:29991"/>
        <dbReference type="ChEBI" id="CHEBI:30616"/>
        <dbReference type="ChEBI" id="CHEBI:33019"/>
        <dbReference type="ChEBI" id="CHEBI:58048"/>
        <dbReference type="ChEBI" id="CHEBI:456215"/>
        <dbReference type="EC" id="6.3.1.1"/>
    </reaction>
</comment>
<evidence type="ECO:0000256" key="3">
    <source>
        <dbReference type="ARBA" id="ARBA00022605"/>
    </source>
</evidence>
<proteinExistence type="inferred from homology"/>
<evidence type="ECO:0000256" key="7">
    <source>
        <dbReference type="HAMAP-Rule" id="MF_00555"/>
    </source>
</evidence>
<evidence type="ECO:0000256" key="1">
    <source>
        <dbReference type="ARBA" id="ARBA00022490"/>
    </source>
</evidence>
<dbReference type="NCBIfam" id="TIGR00669">
    <property type="entry name" value="asnA"/>
    <property type="match status" value="1"/>
</dbReference>
<dbReference type="InterPro" id="IPR006195">
    <property type="entry name" value="aa-tRNA-synth_II"/>
</dbReference>
<dbReference type="GO" id="GO:0005829">
    <property type="term" value="C:cytosol"/>
    <property type="evidence" value="ECO:0007669"/>
    <property type="project" value="TreeGrafter"/>
</dbReference>
<protein>
    <recommendedName>
        <fullName evidence="7 8">Aspartate--ammonia ligase</fullName>
        <ecNumber evidence="7 8">6.3.1.1</ecNumber>
    </recommendedName>
    <alternativeName>
        <fullName evidence="7">Asparagine synthetase A</fullName>
    </alternativeName>
</protein>
<name>A0A9X9ETX2_9BACI</name>
<dbReference type="PANTHER" id="PTHR30073">
    <property type="entry name" value="ASPARTATE--AMMONIA LIGASE"/>
    <property type="match status" value="1"/>
</dbReference>
<evidence type="ECO:0000256" key="5">
    <source>
        <dbReference type="ARBA" id="ARBA00022840"/>
    </source>
</evidence>
<dbReference type="GO" id="GO:0004071">
    <property type="term" value="F:aspartate-ammonia ligase activity"/>
    <property type="evidence" value="ECO:0007669"/>
    <property type="project" value="UniProtKB-UniRule"/>
</dbReference>
<dbReference type="InterPro" id="IPR004618">
    <property type="entry name" value="AsnA"/>
</dbReference>
<keyword evidence="2 7" id="KW-0436">Ligase</keyword>
<dbReference type="EC" id="6.3.1.1" evidence="7 8"/>
<dbReference type="Pfam" id="PF03590">
    <property type="entry name" value="AsnA"/>
    <property type="match status" value="1"/>
</dbReference>
<keyword evidence="1 7" id="KW-0963">Cytoplasm</keyword>